<dbReference type="Gene3D" id="1.10.10.60">
    <property type="entry name" value="Homeodomain-like"/>
    <property type="match status" value="1"/>
</dbReference>
<keyword evidence="9" id="KW-1185">Reference proteome</keyword>
<evidence type="ECO:0000256" key="1">
    <source>
        <dbReference type="ARBA" id="ARBA00004123"/>
    </source>
</evidence>
<dbReference type="InterPro" id="IPR001356">
    <property type="entry name" value="HD"/>
</dbReference>
<evidence type="ECO:0000256" key="2">
    <source>
        <dbReference type="ARBA" id="ARBA00023125"/>
    </source>
</evidence>
<dbReference type="SUPFAM" id="SSF46689">
    <property type="entry name" value="Homeodomain-like"/>
    <property type="match status" value="1"/>
</dbReference>
<dbReference type="GO" id="GO:0000977">
    <property type="term" value="F:RNA polymerase II transcription regulatory region sequence-specific DNA binding"/>
    <property type="evidence" value="ECO:0007669"/>
    <property type="project" value="TreeGrafter"/>
</dbReference>
<feature type="domain" description="Homeobox" evidence="8">
    <location>
        <begin position="356"/>
        <end position="416"/>
    </location>
</feature>
<dbReference type="RefSeq" id="XP_020830763.1">
    <property type="nucleotide sequence ID" value="XM_020975104.1"/>
</dbReference>
<evidence type="ECO:0000259" key="8">
    <source>
        <dbReference type="PROSITE" id="PS50071"/>
    </source>
</evidence>
<organism evidence="9 10">
    <name type="scientific">Phascolarctos cinereus</name>
    <name type="common">Koala</name>
    <dbReference type="NCBI Taxonomy" id="38626"/>
    <lineage>
        <taxon>Eukaryota</taxon>
        <taxon>Metazoa</taxon>
        <taxon>Chordata</taxon>
        <taxon>Craniata</taxon>
        <taxon>Vertebrata</taxon>
        <taxon>Euteleostomi</taxon>
        <taxon>Mammalia</taxon>
        <taxon>Metatheria</taxon>
        <taxon>Diprotodontia</taxon>
        <taxon>Phascolarctidae</taxon>
        <taxon>Phascolarctos</taxon>
    </lineage>
</organism>
<gene>
    <name evidence="10" type="primary">LOC110200018</name>
</gene>
<feature type="compositionally biased region" description="Basic and acidic residues" evidence="7">
    <location>
        <begin position="1"/>
        <end position="11"/>
    </location>
</feature>
<feature type="region of interest" description="Disordered" evidence="7">
    <location>
        <begin position="217"/>
        <end position="236"/>
    </location>
</feature>
<dbReference type="InterPro" id="IPR017970">
    <property type="entry name" value="Homeobox_CS"/>
</dbReference>
<accession>A0A6P5JBL1</accession>
<dbReference type="GO" id="GO:0005634">
    <property type="term" value="C:nucleus"/>
    <property type="evidence" value="ECO:0007669"/>
    <property type="project" value="UniProtKB-SubCell"/>
</dbReference>
<sequence>MQRARLVRDSEVPGTSQDALAGDRPVEEAPFRRLWPLPPRSAVSTPWRPFQGQRVLPEAANPAEALSQPGNEERVDGAEVGVGVGDREDRGDDGDVTRMLLAGARKPMGPPAQAPQLPPQPVMPVPGGPGALAPEGNPVLPAFHPPLPIGDFRAPDPLPVPVLVPVPVPVPVGAQSGQSQTLHVLTYFVDEVMAQNPERAQAARQGDDTQAVAPEWAAEGPQAPAEAGGEREQVDDRRRIDIPFAGLGLGFGVEVQAGLEELVEAGWMGGEEGAAAAAAAAAVAATEGRGRKRRGRPRRQEQPGGAEAPAAAGAAGARAGVAPETGEAAAAEAAPDAEANPPEAAEPGPAGEPQKKKQHRCRTTFTALQVEELERAFQQSQYPDIITRKELAARLELTESRVQVWFQNRRAKLRKREKKEMFRRFSAFTITQPIGFYRDMQFPENPTDAAWRVQHFGAAMPHMPPPMAPPMAPPMVPPAAPAVAPPMAPPAAPAMAPPMAPPAAPAMVPPMAPPAARAMAPLMAPPMGAPVRAPPRAPVMAPPGAPVMAPPGAPVMAPPVAPPGAPAMVPPGGPVIAQGNVSSVGVSSVTWTSMFGGPLLNPPFGRYGLN</sequence>
<dbReference type="PROSITE" id="PS00027">
    <property type="entry name" value="HOMEOBOX_1"/>
    <property type="match status" value="1"/>
</dbReference>
<dbReference type="OMA" id="SCEIERM"/>
<protein>
    <submittedName>
        <fullName evidence="10">Homeobox protein ARX-like</fullName>
    </submittedName>
</protein>
<keyword evidence="3 5" id="KW-0371">Homeobox</keyword>
<feature type="region of interest" description="Disordered" evidence="7">
    <location>
        <begin position="1"/>
        <end position="29"/>
    </location>
</feature>
<dbReference type="KEGG" id="pcw:110200018"/>
<keyword evidence="2 5" id="KW-0238">DNA-binding</keyword>
<comment type="subcellular location">
    <subcellularLocation>
        <location evidence="1 5 6">Nucleus</location>
    </subcellularLocation>
</comment>
<dbReference type="PANTHER" id="PTHR24329">
    <property type="entry name" value="HOMEOBOX PROTEIN ARISTALESS"/>
    <property type="match status" value="1"/>
</dbReference>
<feature type="region of interest" description="Disordered" evidence="7">
    <location>
        <begin position="53"/>
        <end position="94"/>
    </location>
</feature>
<dbReference type="InterPro" id="IPR050649">
    <property type="entry name" value="Paired_Homeobox_TFs"/>
</dbReference>
<dbReference type="Proteomes" id="UP000515140">
    <property type="component" value="Unplaced"/>
</dbReference>
<evidence type="ECO:0000256" key="5">
    <source>
        <dbReference type="PROSITE-ProRule" id="PRU00108"/>
    </source>
</evidence>
<dbReference type="PROSITE" id="PS50071">
    <property type="entry name" value="HOMEOBOX_2"/>
    <property type="match status" value="1"/>
</dbReference>
<evidence type="ECO:0000256" key="7">
    <source>
        <dbReference type="SAM" id="MobiDB-lite"/>
    </source>
</evidence>
<evidence type="ECO:0000313" key="9">
    <source>
        <dbReference type="Proteomes" id="UP000515140"/>
    </source>
</evidence>
<dbReference type="GeneID" id="110200018"/>
<dbReference type="CDD" id="cd00086">
    <property type="entry name" value="homeodomain"/>
    <property type="match status" value="1"/>
</dbReference>
<evidence type="ECO:0000313" key="10">
    <source>
        <dbReference type="RefSeq" id="XP_020830763.1"/>
    </source>
</evidence>
<dbReference type="PANTHER" id="PTHR24329:SF543">
    <property type="entry name" value="FI01017P-RELATED"/>
    <property type="match status" value="1"/>
</dbReference>
<evidence type="ECO:0000256" key="4">
    <source>
        <dbReference type="ARBA" id="ARBA00023242"/>
    </source>
</evidence>
<dbReference type="AlphaFoldDB" id="A0A6P5JBL1"/>
<feature type="compositionally biased region" description="Low complexity" evidence="7">
    <location>
        <begin position="217"/>
        <end position="227"/>
    </location>
</feature>
<proteinExistence type="predicted"/>
<evidence type="ECO:0000256" key="3">
    <source>
        <dbReference type="ARBA" id="ARBA00023155"/>
    </source>
</evidence>
<dbReference type="GO" id="GO:0000981">
    <property type="term" value="F:DNA-binding transcription factor activity, RNA polymerase II-specific"/>
    <property type="evidence" value="ECO:0007669"/>
    <property type="project" value="InterPro"/>
</dbReference>
<feature type="compositionally biased region" description="Low complexity" evidence="7">
    <location>
        <begin position="302"/>
        <end position="352"/>
    </location>
</feature>
<feature type="region of interest" description="Disordered" evidence="7">
    <location>
        <begin position="285"/>
        <end position="361"/>
    </location>
</feature>
<dbReference type="InParanoid" id="A0A6P5JBL1"/>
<keyword evidence="4 5" id="KW-0539">Nucleus</keyword>
<dbReference type="FunFam" id="1.10.10.60:FF:000679">
    <property type="entry name" value="Homeobox protein aristaless"/>
    <property type="match status" value="1"/>
</dbReference>
<feature type="DNA-binding region" description="Homeobox" evidence="5">
    <location>
        <begin position="358"/>
        <end position="417"/>
    </location>
</feature>
<dbReference type="Pfam" id="PF00046">
    <property type="entry name" value="Homeodomain"/>
    <property type="match status" value="1"/>
</dbReference>
<name>A0A6P5JBL1_PHACI</name>
<feature type="compositionally biased region" description="Basic and acidic residues" evidence="7">
    <location>
        <begin position="85"/>
        <end position="94"/>
    </location>
</feature>
<dbReference type="InterPro" id="IPR009057">
    <property type="entry name" value="Homeodomain-like_sf"/>
</dbReference>
<dbReference type="SMART" id="SM00389">
    <property type="entry name" value="HOX"/>
    <property type="match status" value="1"/>
</dbReference>
<reference evidence="10" key="1">
    <citation type="submission" date="2025-08" db="UniProtKB">
        <authorList>
            <consortium name="RefSeq"/>
        </authorList>
    </citation>
    <scope>IDENTIFICATION</scope>
    <source>
        <tissue evidence="10">Spleen</tissue>
    </source>
</reference>
<evidence type="ECO:0000256" key="6">
    <source>
        <dbReference type="RuleBase" id="RU000682"/>
    </source>
</evidence>